<evidence type="ECO:0000313" key="1">
    <source>
        <dbReference type="EMBL" id="PED84312.1"/>
    </source>
</evidence>
<proteinExistence type="predicted"/>
<protein>
    <submittedName>
        <fullName evidence="1">Uncharacterized protein</fullName>
    </submittedName>
</protein>
<dbReference type="EMBL" id="NVOR01000007">
    <property type="protein sequence ID" value="PED84312.1"/>
    <property type="molecule type" value="Genomic_DNA"/>
</dbReference>
<sequence>MEEQKKVVASATIDLDTKEADKKIKELTAAANECVEAFERLGDAITNVGSMIQISDAKEMNRGELIEVMMKGNS</sequence>
<reference evidence="1 2" key="1">
    <citation type="submission" date="2017-09" db="EMBL/GenBank/DDBJ databases">
        <title>Large-scale bioinformatics analysis of Bacillus genomes uncovers conserved roles of natural products in bacterial physiology.</title>
        <authorList>
            <consortium name="Agbiome Team Llc"/>
            <person name="Bleich R.M."/>
            <person name="Grubbs K.J."/>
            <person name="Santa Maria K.C."/>
            <person name="Allen S.E."/>
            <person name="Farag S."/>
            <person name="Shank E.A."/>
            <person name="Bowers A."/>
        </authorList>
    </citation>
    <scope>NUCLEOTIDE SEQUENCE [LARGE SCALE GENOMIC DNA]</scope>
    <source>
        <strain evidence="1 2">AFS092012</strain>
    </source>
</reference>
<accession>A0AA91ZVE1</accession>
<gene>
    <name evidence="1" type="ORF">CON65_02435</name>
</gene>
<dbReference type="Proteomes" id="UP000221020">
    <property type="component" value="Unassembled WGS sequence"/>
</dbReference>
<name>A0AA91ZVE1_9BACI</name>
<comment type="caution">
    <text evidence="1">The sequence shown here is derived from an EMBL/GenBank/DDBJ whole genome shotgun (WGS) entry which is preliminary data.</text>
</comment>
<evidence type="ECO:0000313" key="2">
    <source>
        <dbReference type="Proteomes" id="UP000221020"/>
    </source>
</evidence>
<organism evidence="1 2">
    <name type="scientific">Bacillus pseudomycoides</name>
    <dbReference type="NCBI Taxonomy" id="64104"/>
    <lineage>
        <taxon>Bacteria</taxon>
        <taxon>Bacillati</taxon>
        <taxon>Bacillota</taxon>
        <taxon>Bacilli</taxon>
        <taxon>Bacillales</taxon>
        <taxon>Bacillaceae</taxon>
        <taxon>Bacillus</taxon>
        <taxon>Bacillus cereus group</taxon>
    </lineage>
</organism>
<dbReference type="AlphaFoldDB" id="A0AA91ZVE1"/>